<dbReference type="AlphaFoldDB" id="A0A7T8K8Z6"/>
<evidence type="ECO:0000256" key="1">
    <source>
        <dbReference type="SAM" id="MobiDB-lite"/>
    </source>
</evidence>
<feature type="region of interest" description="Disordered" evidence="1">
    <location>
        <begin position="81"/>
        <end position="100"/>
    </location>
</feature>
<evidence type="ECO:0000313" key="3">
    <source>
        <dbReference type="Proteomes" id="UP000595437"/>
    </source>
</evidence>
<gene>
    <name evidence="2" type="ORF">FKW44_011593</name>
</gene>
<name>A0A7T8K8Z6_CALRO</name>
<reference evidence="3" key="1">
    <citation type="submission" date="2021-01" db="EMBL/GenBank/DDBJ databases">
        <title>Caligus Genome Assembly.</title>
        <authorList>
            <person name="Gallardo-Escarate C."/>
        </authorList>
    </citation>
    <scope>NUCLEOTIDE SEQUENCE [LARGE SCALE GENOMIC DNA]</scope>
</reference>
<accession>A0A7T8K8Z6</accession>
<dbReference type="EMBL" id="CP045896">
    <property type="protein sequence ID" value="QQP50559.1"/>
    <property type="molecule type" value="Genomic_DNA"/>
</dbReference>
<evidence type="ECO:0000313" key="2">
    <source>
        <dbReference type="EMBL" id="QQP50559.1"/>
    </source>
</evidence>
<dbReference type="Proteomes" id="UP000595437">
    <property type="component" value="Chromosome 7"/>
</dbReference>
<sequence>MGPRVPPNTRGVFWGYKFPANGPSGSAEHNRGVLGLHIPRQWAIGFRRTRLGCFGFTNPPPMGPRVLPKTILVFRGYKSSANGPSGSAKHNRAVFELQIP</sequence>
<organism evidence="2 3">
    <name type="scientific">Caligus rogercresseyi</name>
    <name type="common">Sea louse</name>
    <dbReference type="NCBI Taxonomy" id="217165"/>
    <lineage>
        <taxon>Eukaryota</taxon>
        <taxon>Metazoa</taxon>
        <taxon>Ecdysozoa</taxon>
        <taxon>Arthropoda</taxon>
        <taxon>Crustacea</taxon>
        <taxon>Multicrustacea</taxon>
        <taxon>Hexanauplia</taxon>
        <taxon>Copepoda</taxon>
        <taxon>Siphonostomatoida</taxon>
        <taxon>Caligidae</taxon>
        <taxon>Caligus</taxon>
    </lineage>
</organism>
<keyword evidence="3" id="KW-1185">Reference proteome</keyword>
<protein>
    <submittedName>
        <fullName evidence="2">Uncharacterized protein</fullName>
    </submittedName>
</protein>
<proteinExistence type="predicted"/>